<dbReference type="RefSeq" id="WP_191198582.1">
    <property type="nucleotide sequence ID" value="NZ_BAAAPA010000003.1"/>
</dbReference>
<dbReference type="SFLD" id="SFLDS00003">
    <property type="entry name" value="Haloacid_Dehalogenase"/>
    <property type="match status" value="1"/>
</dbReference>
<accession>A0ABR8MG77</accession>
<dbReference type="NCBIfam" id="TIGR01484">
    <property type="entry name" value="HAD-SF-IIB"/>
    <property type="match status" value="1"/>
</dbReference>
<dbReference type="PROSITE" id="PS01228">
    <property type="entry name" value="COF_1"/>
    <property type="match status" value="1"/>
</dbReference>
<dbReference type="PANTHER" id="PTHR10000:SF8">
    <property type="entry name" value="HAD SUPERFAMILY HYDROLASE-LIKE, TYPE 3"/>
    <property type="match status" value="1"/>
</dbReference>
<proteinExistence type="predicted"/>
<dbReference type="SUPFAM" id="SSF56784">
    <property type="entry name" value="HAD-like"/>
    <property type="match status" value="1"/>
</dbReference>
<dbReference type="Pfam" id="PF08282">
    <property type="entry name" value="Hydrolase_3"/>
    <property type="match status" value="1"/>
</dbReference>
<reference evidence="1 2" key="1">
    <citation type="submission" date="2020-09" db="EMBL/GenBank/DDBJ databases">
        <title>novel species in genus Nocardioides.</title>
        <authorList>
            <person name="Zhang G."/>
        </authorList>
    </citation>
    <scope>NUCLEOTIDE SEQUENCE [LARGE SCALE GENOMIC DNA]</scope>
    <source>
        <strain evidence="1 2">19197</strain>
    </source>
</reference>
<dbReference type="Gene3D" id="3.40.50.1000">
    <property type="entry name" value="HAD superfamily/HAD-like"/>
    <property type="match status" value="1"/>
</dbReference>
<evidence type="ECO:0000313" key="1">
    <source>
        <dbReference type="EMBL" id="MBD3914266.1"/>
    </source>
</evidence>
<comment type="caution">
    <text evidence="1">The sequence shown here is derived from an EMBL/GenBank/DDBJ whole genome shotgun (WGS) entry which is preliminary data.</text>
</comment>
<dbReference type="InterPro" id="IPR023214">
    <property type="entry name" value="HAD_sf"/>
</dbReference>
<dbReference type="InterPro" id="IPR006379">
    <property type="entry name" value="HAD-SF_hydro_IIB"/>
</dbReference>
<evidence type="ECO:0000313" key="2">
    <source>
        <dbReference type="Proteomes" id="UP000649289"/>
    </source>
</evidence>
<sequence length="291" mass="30960">MPRPSTSPASVLDDLAPGALAGVRLVVSDLDGTLLSPDRTLPAGTGELVGELRAAGLTFVPASGRAYASQAELFSGVPLIETFIADNGAVLVENGDARATGTLDSTLVRELVGAVRDYARTHDRRSTAVVCGVEHAWVEIDGDLWDEALNYHPTLTRVDRLEDVTEPVIKVAIVDLESTEAVDRDVLRPLAERAQVTRSGTHWADVTALGVTKGQALRHVQARLGVGPDETAVFGDHLNDIEMFGEATHSFAVAHAQPEIAEVARHHLPDVAEPVQAVMRRILDDVAGAAQ</sequence>
<keyword evidence="2" id="KW-1185">Reference proteome</keyword>
<dbReference type="InterPro" id="IPR036412">
    <property type="entry name" value="HAD-like_sf"/>
</dbReference>
<gene>
    <name evidence="1" type="ORF">IEZ25_06530</name>
</gene>
<name>A0ABR8MG77_9ACTN</name>
<organism evidence="1 2">
    <name type="scientific">Nocardioides hwasunensis</name>
    <dbReference type="NCBI Taxonomy" id="397258"/>
    <lineage>
        <taxon>Bacteria</taxon>
        <taxon>Bacillati</taxon>
        <taxon>Actinomycetota</taxon>
        <taxon>Actinomycetes</taxon>
        <taxon>Propionibacteriales</taxon>
        <taxon>Nocardioidaceae</taxon>
        <taxon>Nocardioides</taxon>
    </lineage>
</organism>
<protein>
    <submittedName>
        <fullName evidence="1">HAD family phosphatase</fullName>
    </submittedName>
</protein>
<dbReference type="PANTHER" id="PTHR10000">
    <property type="entry name" value="PHOSPHOSERINE PHOSPHATASE"/>
    <property type="match status" value="1"/>
</dbReference>
<dbReference type="EMBL" id="JACXYY010000002">
    <property type="protein sequence ID" value="MBD3914266.1"/>
    <property type="molecule type" value="Genomic_DNA"/>
</dbReference>
<dbReference type="Proteomes" id="UP000649289">
    <property type="component" value="Unassembled WGS sequence"/>
</dbReference>
<dbReference type="Gene3D" id="3.30.1240.10">
    <property type="match status" value="1"/>
</dbReference>
<dbReference type="SFLD" id="SFLDG01140">
    <property type="entry name" value="C2.B:_Phosphomannomutase_and_P"/>
    <property type="match status" value="1"/>
</dbReference>